<dbReference type="RefSeq" id="WP_121275182.1">
    <property type="nucleotide sequence ID" value="NZ_RBZV01000001.1"/>
</dbReference>
<gene>
    <name evidence="2" type="ORF">D7S89_02245</name>
</gene>
<accession>A0A494XP20</accession>
<dbReference type="OrthoDB" id="8706891at2"/>
<evidence type="ECO:0000256" key="1">
    <source>
        <dbReference type="SAM" id="MobiDB-lite"/>
    </source>
</evidence>
<dbReference type="EMBL" id="RBZV01000001">
    <property type="protein sequence ID" value="RKP52368.1"/>
    <property type="molecule type" value="Genomic_DNA"/>
</dbReference>
<dbReference type="AlphaFoldDB" id="A0A494XP20"/>
<keyword evidence="3" id="KW-1185">Reference proteome</keyword>
<dbReference type="InterPro" id="IPR021330">
    <property type="entry name" value="DUF2939"/>
</dbReference>
<comment type="caution">
    <text evidence="2">The sequence shown here is derived from an EMBL/GenBank/DDBJ whole genome shotgun (WGS) entry which is preliminary data.</text>
</comment>
<proteinExistence type="predicted"/>
<dbReference type="Proteomes" id="UP000280434">
    <property type="component" value="Unassembled WGS sequence"/>
</dbReference>
<organism evidence="2 3">
    <name type="scientific">Trinickia fusca</name>
    <dbReference type="NCBI Taxonomy" id="2419777"/>
    <lineage>
        <taxon>Bacteria</taxon>
        <taxon>Pseudomonadati</taxon>
        <taxon>Pseudomonadota</taxon>
        <taxon>Betaproteobacteria</taxon>
        <taxon>Burkholderiales</taxon>
        <taxon>Burkholderiaceae</taxon>
        <taxon>Trinickia</taxon>
    </lineage>
</organism>
<evidence type="ECO:0000313" key="2">
    <source>
        <dbReference type="EMBL" id="RKP52368.1"/>
    </source>
</evidence>
<reference evidence="2 3" key="1">
    <citation type="submission" date="2018-10" db="EMBL/GenBank/DDBJ databases">
        <title>Paraburkholderia sp. 7MK8-2, isolated from soil.</title>
        <authorList>
            <person name="Gao Z.-H."/>
            <person name="Qiu L.-H."/>
        </authorList>
    </citation>
    <scope>NUCLEOTIDE SEQUENCE [LARGE SCALE GENOMIC DNA]</scope>
    <source>
        <strain evidence="2 3">7MK8-2</strain>
    </source>
</reference>
<sequence>MNHRSQKRLIALLIIAALAVAGYTYATPYLVLHRLKQAADARDAVMVDRYVDYPSLRVSLKEQVTELLMRRVDAQKREHPLAAIGALVGMALISPLVDAYATPDGVAALLNGLPPRGEPGETPPAPPSDATSGAPRGESAQSSTESAAPEAEHKPSPRTSAGYRSFDEFVVTYEDSGGHQRYSAIFERYGWFSWKLAAVDLNR</sequence>
<protein>
    <submittedName>
        <fullName evidence="2">DUF2939 domain-containing protein</fullName>
    </submittedName>
</protein>
<name>A0A494XP20_9BURK</name>
<evidence type="ECO:0000313" key="3">
    <source>
        <dbReference type="Proteomes" id="UP000280434"/>
    </source>
</evidence>
<dbReference type="Pfam" id="PF11159">
    <property type="entry name" value="DUF2939"/>
    <property type="match status" value="1"/>
</dbReference>
<feature type="region of interest" description="Disordered" evidence="1">
    <location>
        <begin position="111"/>
        <end position="161"/>
    </location>
</feature>